<proteinExistence type="predicted"/>
<accession>A0A382CC48</accession>
<dbReference type="AlphaFoldDB" id="A0A382CC48"/>
<organism evidence="1">
    <name type="scientific">marine metagenome</name>
    <dbReference type="NCBI Taxonomy" id="408172"/>
    <lineage>
        <taxon>unclassified sequences</taxon>
        <taxon>metagenomes</taxon>
        <taxon>ecological metagenomes</taxon>
    </lineage>
</organism>
<name>A0A382CC48_9ZZZZ</name>
<gene>
    <name evidence="1" type="ORF">METZ01_LOCUS175717</name>
</gene>
<reference evidence="1" key="1">
    <citation type="submission" date="2018-05" db="EMBL/GenBank/DDBJ databases">
        <authorList>
            <person name="Lanie J.A."/>
            <person name="Ng W.-L."/>
            <person name="Kazmierczak K.M."/>
            <person name="Andrzejewski T.M."/>
            <person name="Davidsen T.M."/>
            <person name="Wayne K.J."/>
            <person name="Tettelin H."/>
            <person name="Glass J.I."/>
            <person name="Rusch D."/>
            <person name="Podicherti R."/>
            <person name="Tsui H.-C.T."/>
            <person name="Winkler M.E."/>
        </authorList>
    </citation>
    <scope>NUCLEOTIDE SEQUENCE</scope>
</reference>
<dbReference type="EMBL" id="UINC01033489">
    <property type="protein sequence ID" value="SVB22863.1"/>
    <property type="molecule type" value="Genomic_DNA"/>
</dbReference>
<sequence>MEMDWDDILSVCEEEFGEQNLVMVERVERAIPNWSRSPFSTWVVIVLNDFPHPILFEVNHPRFKMSNEGTD</sequence>
<evidence type="ECO:0000313" key="1">
    <source>
        <dbReference type="EMBL" id="SVB22863.1"/>
    </source>
</evidence>
<protein>
    <submittedName>
        <fullName evidence="1">Uncharacterized protein</fullName>
    </submittedName>
</protein>